<evidence type="ECO:0000256" key="3">
    <source>
        <dbReference type="PROSITE-ProRule" id="PRU00023"/>
    </source>
</evidence>
<dbReference type="Gene3D" id="1.25.40.20">
    <property type="entry name" value="Ankyrin repeat-containing domain"/>
    <property type="match status" value="1"/>
</dbReference>
<dbReference type="SMART" id="SM00248">
    <property type="entry name" value="ANK"/>
    <property type="match status" value="4"/>
</dbReference>
<reference evidence="5 6" key="1">
    <citation type="submission" date="2024-04" db="EMBL/GenBank/DDBJ databases">
        <title>Polymorphospora sp. isolated from Baiyangdian Lake in Xiong'an New Area.</title>
        <authorList>
            <person name="Zhang X."/>
            <person name="Liu J."/>
        </authorList>
    </citation>
    <scope>NUCLEOTIDE SEQUENCE [LARGE SCALE GENOMIC DNA]</scope>
    <source>
        <strain evidence="5 6">2-325</strain>
    </source>
</reference>
<evidence type="ECO:0000313" key="5">
    <source>
        <dbReference type="EMBL" id="MFB6398284.1"/>
    </source>
</evidence>
<evidence type="ECO:0000313" key="6">
    <source>
        <dbReference type="Proteomes" id="UP001582793"/>
    </source>
</evidence>
<dbReference type="PROSITE" id="PS50297">
    <property type="entry name" value="ANK_REP_REGION"/>
    <property type="match status" value="3"/>
</dbReference>
<dbReference type="Pfam" id="PF12796">
    <property type="entry name" value="Ank_2"/>
    <property type="match status" value="1"/>
</dbReference>
<feature type="repeat" description="ANK" evidence="3">
    <location>
        <begin position="55"/>
        <end position="87"/>
    </location>
</feature>
<organism evidence="5 6">
    <name type="scientific">Polymorphospora lycopeni</name>
    <dbReference type="NCBI Taxonomy" id="3140240"/>
    <lineage>
        <taxon>Bacteria</taxon>
        <taxon>Bacillati</taxon>
        <taxon>Actinomycetota</taxon>
        <taxon>Actinomycetes</taxon>
        <taxon>Micromonosporales</taxon>
        <taxon>Micromonosporaceae</taxon>
        <taxon>Polymorphospora</taxon>
    </lineage>
</organism>
<evidence type="ECO:0000256" key="4">
    <source>
        <dbReference type="SAM" id="MobiDB-lite"/>
    </source>
</evidence>
<feature type="repeat" description="ANK" evidence="3">
    <location>
        <begin position="125"/>
        <end position="146"/>
    </location>
</feature>
<feature type="repeat" description="ANK" evidence="3">
    <location>
        <begin position="90"/>
        <end position="122"/>
    </location>
</feature>
<dbReference type="Proteomes" id="UP001582793">
    <property type="component" value="Unassembled WGS sequence"/>
</dbReference>
<accession>A0ABV5D2M0</accession>
<proteinExistence type="predicted"/>
<evidence type="ECO:0000256" key="1">
    <source>
        <dbReference type="ARBA" id="ARBA00022737"/>
    </source>
</evidence>
<evidence type="ECO:0000256" key="2">
    <source>
        <dbReference type="ARBA" id="ARBA00023043"/>
    </source>
</evidence>
<keyword evidence="1" id="KW-0677">Repeat</keyword>
<dbReference type="SUPFAM" id="SSF48403">
    <property type="entry name" value="Ankyrin repeat"/>
    <property type="match status" value="1"/>
</dbReference>
<protein>
    <submittedName>
        <fullName evidence="5">Ankyrin repeat domain-containing protein</fullName>
    </submittedName>
</protein>
<keyword evidence="2 3" id="KW-0040">ANK repeat</keyword>
<feature type="region of interest" description="Disordered" evidence="4">
    <location>
        <begin position="114"/>
        <end position="133"/>
    </location>
</feature>
<dbReference type="Pfam" id="PF00023">
    <property type="entry name" value="Ank"/>
    <property type="match status" value="1"/>
</dbReference>
<sequence length="165" mass="17097">MPDDPGAASTYAPGIDNRRRKKYARRLVEAALTAEPRTVARLLRAGADPDAPDRDGTTPLYAAAVQNSGEAVRLLLTAGAAPDLESGHGDQGTPLCAAASWGHADVVRELLAHGADPDRREDHGTGRSPLDWAVRGGHTEVADLLLAARPGMSGATATDGRPGHG</sequence>
<dbReference type="InterPro" id="IPR036770">
    <property type="entry name" value="Ankyrin_rpt-contain_sf"/>
</dbReference>
<feature type="compositionally biased region" description="Basic and acidic residues" evidence="4">
    <location>
        <begin position="114"/>
        <end position="125"/>
    </location>
</feature>
<dbReference type="EMBL" id="JBCGDC010000221">
    <property type="protein sequence ID" value="MFB6398284.1"/>
    <property type="molecule type" value="Genomic_DNA"/>
</dbReference>
<name>A0ABV5D2M0_9ACTN</name>
<dbReference type="RefSeq" id="WP_375737099.1">
    <property type="nucleotide sequence ID" value="NZ_JBCGDC010000221.1"/>
</dbReference>
<gene>
    <name evidence="5" type="ORF">AAFH96_35205</name>
</gene>
<comment type="caution">
    <text evidence="5">The sequence shown here is derived from an EMBL/GenBank/DDBJ whole genome shotgun (WGS) entry which is preliminary data.</text>
</comment>
<dbReference type="PROSITE" id="PS50088">
    <property type="entry name" value="ANK_REPEAT"/>
    <property type="match status" value="3"/>
</dbReference>
<dbReference type="InterPro" id="IPR002110">
    <property type="entry name" value="Ankyrin_rpt"/>
</dbReference>
<dbReference type="PANTHER" id="PTHR24171">
    <property type="entry name" value="ANKYRIN REPEAT DOMAIN-CONTAINING PROTEIN 39-RELATED"/>
    <property type="match status" value="1"/>
</dbReference>
<keyword evidence="6" id="KW-1185">Reference proteome</keyword>